<dbReference type="AlphaFoldDB" id="A0A504U1Y6"/>
<accession>A0A504U1Y6</accession>
<comment type="caution">
    <text evidence="3">The sequence shown here is derived from an EMBL/GenBank/DDBJ whole genome shotgun (WGS) entry which is preliminary data.</text>
</comment>
<reference evidence="3 4" key="1">
    <citation type="submission" date="2019-06" db="EMBL/GenBank/DDBJ databases">
        <title>Rhizobium sp. CL12 isolated from roots of soybean.</title>
        <authorList>
            <person name="Wang C."/>
        </authorList>
    </citation>
    <scope>NUCLEOTIDE SEQUENCE [LARGE SCALE GENOMIC DNA]</scope>
    <source>
        <strain evidence="3 4">CL12</strain>
    </source>
</reference>
<feature type="domain" description="Glycosyltransferase subfamily 4-like N-terminal" evidence="2">
    <location>
        <begin position="11"/>
        <end position="168"/>
    </location>
</feature>
<evidence type="ECO:0000259" key="1">
    <source>
        <dbReference type="Pfam" id="PF00534"/>
    </source>
</evidence>
<evidence type="ECO:0000313" key="4">
    <source>
        <dbReference type="Proteomes" id="UP000316429"/>
    </source>
</evidence>
<gene>
    <name evidence="3" type="ORF">FJQ55_22815</name>
</gene>
<dbReference type="InterPro" id="IPR001296">
    <property type="entry name" value="Glyco_trans_1"/>
</dbReference>
<evidence type="ECO:0000259" key="2">
    <source>
        <dbReference type="Pfam" id="PF13439"/>
    </source>
</evidence>
<protein>
    <submittedName>
        <fullName evidence="3">Glycosyltransferase family 4 protein</fullName>
    </submittedName>
</protein>
<dbReference type="Pfam" id="PF00534">
    <property type="entry name" value="Glycos_transf_1"/>
    <property type="match status" value="1"/>
</dbReference>
<keyword evidence="4" id="KW-1185">Reference proteome</keyword>
<dbReference type="RefSeq" id="WP_140832433.1">
    <property type="nucleotide sequence ID" value="NZ_VFYP01000009.1"/>
</dbReference>
<sequence length="356" mass="39484">MKVLHFAETLMGGPATHLKQLLPFQVEAYDKVALLCPSSQKFAAQVAGVETHTFDGTTRSLGGILRLRNAAKQYASTGEYDIVHLHSSFAGGVGRLINYPSHTRVVYCARGWSFAIHKKGLRRYAYETIERLLSARTDAIINISPDEAELARKAGIPNDRCYTVFNGVADANWQYLPDKCTPRKLLFVGRFDRQKGLDILLSAMETLRNEGFELTVIGGPVVGKPTMQTLPEYVRNLGWQSPEVISREMTESHAIIMPSRWEGFGFVAAEAMRAARPVVASKVGGLKDVVIEGETGFFASPNSPTSLVEAIRKLKTCNIAEVGRAGRRRYETHFTSSRMFKEIDLIYKRLIGNANA</sequence>
<dbReference type="PANTHER" id="PTHR45947:SF3">
    <property type="entry name" value="SULFOQUINOVOSYL TRANSFERASE SQD2"/>
    <property type="match status" value="1"/>
</dbReference>
<feature type="domain" description="Glycosyl transferase family 1" evidence="1">
    <location>
        <begin position="181"/>
        <end position="318"/>
    </location>
</feature>
<proteinExistence type="predicted"/>
<organism evidence="3 4">
    <name type="scientific">Rhizobium glycinendophyticum</name>
    <dbReference type="NCBI Taxonomy" id="2589807"/>
    <lineage>
        <taxon>Bacteria</taxon>
        <taxon>Pseudomonadati</taxon>
        <taxon>Pseudomonadota</taxon>
        <taxon>Alphaproteobacteria</taxon>
        <taxon>Hyphomicrobiales</taxon>
        <taxon>Rhizobiaceae</taxon>
        <taxon>Rhizobium/Agrobacterium group</taxon>
        <taxon>Rhizobium</taxon>
    </lineage>
</organism>
<dbReference type="PANTHER" id="PTHR45947">
    <property type="entry name" value="SULFOQUINOVOSYL TRANSFERASE SQD2"/>
    <property type="match status" value="1"/>
</dbReference>
<dbReference type="SUPFAM" id="SSF53756">
    <property type="entry name" value="UDP-Glycosyltransferase/glycogen phosphorylase"/>
    <property type="match status" value="1"/>
</dbReference>
<dbReference type="GO" id="GO:0016757">
    <property type="term" value="F:glycosyltransferase activity"/>
    <property type="evidence" value="ECO:0007669"/>
    <property type="project" value="InterPro"/>
</dbReference>
<dbReference type="EMBL" id="VFYP01000009">
    <property type="protein sequence ID" value="TPP03926.1"/>
    <property type="molecule type" value="Genomic_DNA"/>
</dbReference>
<dbReference type="Proteomes" id="UP000316429">
    <property type="component" value="Unassembled WGS sequence"/>
</dbReference>
<name>A0A504U1Y6_9HYPH</name>
<evidence type="ECO:0000313" key="3">
    <source>
        <dbReference type="EMBL" id="TPP03926.1"/>
    </source>
</evidence>
<dbReference type="Pfam" id="PF13439">
    <property type="entry name" value="Glyco_transf_4"/>
    <property type="match status" value="1"/>
</dbReference>
<dbReference type="InterPro" id="IPR050194">
    <property type="entry name" value="Glycosyltransferase_grp1"/>
</dbReference>
<keyword evidence="3" id="KW-0808">Transferase</keyword>
<dbReference type="Gene3D" id="3.40.50.2000">
    <property type="entry name" value="Glycogen Phosphorylase B"/>
    <property type="match status" value="2"/>
</dbReference>
<dbReference type="OrthoDB" id="9806708at2"/>
<dbReference type="InterPro" id="IPR028098">
    <property type="entry name" value="Glyco_trans_4-like_N"/>
</dbReference>